<reference evidence="1" key="1">
    <citation type="submission" date="2021-05" db="UniProtKB">
        <authorList>
            <consortium name="EnsemblPlants"/>
        </authorList>
    </citation>
    <scope>IDENTIFICATION</scope>
    <source>
        <strain evidence="1">subsp. malaccensis</strain>
    </source>
</reference>
<evidence type="ECO:0000313" key="2">
    <source>
        <dbReference type="Proteomes" id="UP000012960"/>
    </source>
</evidence>
<organism evidence="1 2">
    <name type="scientific">Musa acuminata subsp. malaccensis</name>
    <name type="common">Wild banana</name>
    <name type="synonym">Musa malaccensis</name>
    <dbReference type="NCBI Taxonomy" id="214687"/>
    <lineage>
        <taxon>Eukaryota</taxon>
        <taxon>Viridiplantae</taxon>
        <taxon>Streptophyta</taxon>
        <taxon>Embryophyta</taxon>
        <taxon>Tracheophyta</taxon>
        <taxon>Spermatophyta</taxon>
        <taxon>Magnoliopsida</taxon>
        <taxon>Liliopsida</taxon>
        <taxon>Zingiberales</taxon>
        <taxon>Musaceae</taxon>
        <taxon>Musa</taxon>
    </lineage>
</organism>
<protein>
    <submittedName>
        <fullName evidence="1">Uncharacterized protein</fullName>
    </submittedName>
</protein>
<evidence type="ECO:0000313" key="1">
    <source>
        <dbReference type="EnsemblPlants" id="Ma08_p03210.1"/>
    </source>
</evidence>
<proteinExistence type="predicted"/>
<accession>A0A804K2D4</accession>
<dbReference type="Proteomes" id="UP000012960">
    <property type="component" value="Unplaced"/>
</dbReference>
<dbReference type="InParanoid" id="A0A804K2D4"/>
<dbReference type="Gramene" id="Ma08_t03210.1">
    <property type="protein sequence ID" value="Ma08_p03210.1"/>
    <property type="gene ID" value="Ma08_g03210"/>
</dbReference>
<dbReference type="AlphaFoldDB" id="A0A804K2D4"/>
<dbReference type="EnsemblPlants" id="Ma08_t03210.1">
    <property type="protein sequence ID" value="Ma08_p03210.1"/>
    <property type="gene ID" value="Ma08_g03210"/>
</dbReference>
<name>A0A804K2D4_MUSAM</name>
<sequence length="65" mass="7729">MIGYFSCLCQSSHRRQKEKVLLLSSRVIYLLSGPPIQSVQMQSRTFKHYEHINKEKCHFSKHHLN</sequence>
<keyword evidence="2" id="KW-1185">Reference proteome</keyword>